<evidence type="ECO:0000256" key="1">
    <source>
        <dbReference type="SAM" id="Phobius"/>
    </source>
</evidence>
<keyword evidence="1" id="KW-0812">Transmembrane</keyword>
<name>A0A2G9QG59_AQUCT</name>
<reference evidence="3" key="1">
    <citation type="journal article" date="2017" name="Nat. Commun.">
        <title>The North American bullfrog draft genome provides insight into hormonal regulation of long noncoding RNA.</title>
        <authorList>
            <person name="Hammond S.A."/>
            <person name="Warren R.L."/>
            <person name="Vandervalk B.P."/>
            <person name="Kucuk E."/>
            <person name="Khan H."/>
            <person name="Gibb E.A."/>
            <person name="Pandoh P."/>
            <person name="Kirk H."/>
            <person name="Zhao Y."/>
            <person name="Jones M."/>
            <person name="Mungall A.J."/>
            <person name="Coope R."/>
            <person name="Pleasance S."/>
            <person name="Moore R.A."/>
            <person name="Holt R.A."/>
            <person name="Round J.M."/>
            <person name="Ohora S."/>
            <person name="Walle B.V."/>
            <person name="Veldhoen N."/>
            <person name="Helbing C.C."/>
            <person name="Birol I."/>
        </authorList>
    </citation>
    <scope>NUCLEOTIDE SEQUENCE [LARGE SCALE GENOMIC DNA]</scope>
</reference>
<sequence>CLYYKSQSCSIPPTLLLTITQFLYEVSSLTAIILHLSYTLLLFLLTITSYSQPSCLESLQMLNIYIFFCIFTRFIFFCYLGNRDPKALFLYTIHHISSLYSPDCKDNWI</sequence>
<organism evidence="2 3">
    <name type="scientific">Aquarana catesbeiana</name>
    <name type="common">American bullfrog</name>
    <name type="synonym">Rana catesbeiana</name>
    <dbReference type="NCBI Taxonomy" id="8400"/>
    <lineage>
        <taxon>Eukaryota</taxon>
        <taxon>Metazoa</taxon>
        <taxon>Chordata</taxon>
        <taxon>Craniata</taxon>
        <taxon>Vertebrata</taxon>
        <taxon>Euteleostomi</taxon>
        <taxon>Amphibia</taxon>
        <taxon>Batrachia</taxon>
        <taxon>Anura</taxon>
        <taxon>Neobatrachia</taxon>
        <taxon>Ranoidea</taxon>
        <taxon>Ranidae</taxon>
        <taxon>Aquarana</taxon>
    </lineage>
</organism>
<evidence type="ECO:0000313" key="2">
    <source>
        <dbReference type="EMBL" id="PIO14053.1"/>
    </source>
</evidence>
<keyword evidence="3" id="KW-1185">Reference proteome</keyword>
<dbReference type="Proteomes" id="UP000228934">
    <property type="component" value="Unassembled WGS sequence"/>
</dbReference>
<feature type="non-terminal residue" evidence="2">
    <location>
        <position position="1"/>
    </location>
</feature>
<accession>A0A2G9QG59</accession>
<feature type="transmembrane region" description="Helical" evidence="1">
    <location>
        <begin position="32"/>
        <end position="50"/>
    </location>
</feature>
<gene>
    <name evidence="2" type="ORF">AB205_0144180</name>
</gene>
<proteinExistence type="predicted"/>
<feature type="transmembrane region" description="Helical" evidence="1">
    <location>
        <begin position="62"/>
        <end position="82"/>
    </location>
</feature>
<evidence type="ECO:0000313" key="3">
    <source>
        <dbReference type="Proteomes" id="UP000228934"/>
    </source>
</evidence>
<keyword evidence="1" id="KW-1133">Transmembrane helix</keyword>
<dbReference type="EMBL" id="KZ014527">
    <property type="protein sequence ID" value="PIO14053.1"/>
    <property type="molecule type" value="Genomic_DNA"/>
</dbReference>
<dbReference type="AlphaFoldDB" id="A0A2G9QG59"/>
<protein>
    <submittedName>
        <fullName evidence="2">Uncharacterized protein</fullName>
    </submittedName>
</protein>
<keyword evidence="1" id="KW-0472">Membrane</keyword>